<evidence type="ECO:0000313" key="3">
    <source>
        <dbReference type="Proteomes" id="UP001501570"/>
    </source>
</evidence>
<gene>
    <name evidence="2" type="ORF">GCM10023322_49620</name>
</gene>
<evidence type="ECO:0000259" key="1">
    <source>
        <dbReference type="Pfam" id="PF24740"/>
    </source>
</evidence>
<dbReference type="InterPro" id="IPR056108">
    <property type="entry name" value="DUF7691"/>
</dbReference>
<dbReference type="EMBL" id="BAABJQ010000016">
    <property type="protein sequence ID" value="GAA5191680.1"/>
    <property type="molecule type" value="Genomic_DNA"/>
</dbReference>
<reference evidence="3" key="1">
    <citation type="journal article" date="2019" name="Int. J. Syst. Evol. Microbiol.">
        <title>The Global Catalogue of Microorganisms (GCM) 10K type strain sequencing project: providing services to taxonomists for standard genome sequencing and annotation.</title>
        <authorList>
            <consortium name="The Broad Institute Genomics Platform"/>
            <consortium name="The Broad Institute Genome Sequencing Center for Infectious Disease"/>
            <person name="Wu L."/>
            <person name="Ma J."/>
        </authorList>
    </citation>
    <scope>NUCLEOTIDE SEQUENCE [LARGE SCALE GENOMIC DNA]</scope>
    <source>
        <strain evidence="3">JCM 18304</strain>
    </source>
</reference>
<accession>A0ABP9S7A6</accession>
<organism evidence="2 3">
    <name type="scientific">Rugosimonospora acidiphila</name>
    <dbReference type="NCBI Taxonomy" id="556531"/>
    <lineage>
        <taxon>Bacteria</taxon>
        <taxon>Bacillati</taxon>
        <taxon>Actinomycetota</taxon>
        <taxon>Actinomycetes</taxon>
        <taxon>Micromonosporales</taxon>
        <taxon>Micromonosporaceae</taxon>
        <taxon>Rugosimonospora</taxon>
    </lineage>
</organism>
<dbReference type="Pfam" id="PF24740">
    <property type="entry name" value="DUF7691"/>
    <property type="match status" value="1"/>
</dbReference>
<dbReference type="Proteomes" id="UP001501570">
    <property type="component" value="Unassembled WGS sequence"/>
</dbReference>
<sequence length="198" mass="22127">MAMMEIYALDLDELTAVVGSGDRTLLRTISVELEGHLAVADEEFGDRIAEGAPTRLDAIRAVIDGGPFDDRYGYQYGYAYHNLCVYHGLRQNNLNFAPFRHDWLETVDEGLRRLGLTAVTVSTFRHNRPPSPLPYTTEPTYGEWSPAQCREAFDQWRASTIEQRAALGYDLREAVESCAEWLRAATSGNGLGIAAFSF</sequence>
<protein>
    <recommendedName>
        <fullName evidence="1">DUF7691 domain-containing protein</fullName>
    </recommendedName>
</protein>
<keyword evidence="3" id="KW-1185">Reference proteome</keyword>
<proteinExistence type="predicted"/>
<evidence type="ECO:0000313" key="2">
    <source>
        <dbReference type="EMBL" id="GAA5191680.1"/>
    </source>
</evidence>
<feature type="domain" description="DUF7691" evidence="1">
    <location>
        <begin position="4"/>
        <end position="196"/>
    </location>
</feature>
<comment type="caution">
    <text evidence="2">The sequence shown here is derived from an EMBL/GenBank/DDBJ whole genome shotgun (WGS) entry which is preliminary data.</text>
</comment>
<name>A0ABP9S7A6_9ACTN</name>